<dbReference type="Gene3D" id="3.60.15.10">
    <property type="entry name" value="Ribonuclease Z/Hydroxyacylglutathione hydrolase-like"/>
    <property type="match status" value="1"/>
</dbReference>
<dbReference type="InterPro" id="IPR001279">
    <property type="entry name" value="Metallo-B-lactamas"/>
</dbReference>
<comment type="pathway">
    <text evidence="1 6">Cofactor biosynthesis; pyrroloquinoline quinone biosynthesis.</text>
</comment>
<evidence type="ECO:0000256" key="4">
    <source>
        <dbReference type="ARBA" id="ARBA00022448"/>
    </source>
</evidence>
<keyword evidence="4 6" id="KW-0813">Transport</keyword>
<evidence type="ECO:0000256" key="5">
    <source>
        <dbReference type="ARBA" id="ARBA00022905"/>
    </source>
</evidence>
<evidence type="ECO:0000256" key="6">
    <source>
        <dbReference type="HAMAP-Rule" id="MF_00653"/>
    </source>
</evidence>
<gene>
    <name evidence="6" type="primary">pqqB</name>
    <name evidence="8" type="ORF">CCS01_10920</name>
</gene>
<accession>A0A2S6NIH6</accession>
<organism evidence="8 9">
    <name type="scientific">Rhodopila globiformis</name>
    <name type="common">Rhodopseudomonas globiformis</name>
    <dbReference type="NCBI Taxonomy" id="1071"/>
    <lineage>
        <taxon>Bacteria</taxon>
        <taxon>Pseudomonadati</taxon>
        <taxon>Pseudomonadota</taxon>
        <taxon>Alphaproteobacteria</taxon>
        <taxon>Acetobacterales</taxon>
        <taxon>Acetobacteraceae</taxon>
        <taxon>Rhodopila</taxon>
    </lineage>
</organism>
<evidence type="ECO:0000313" key="9">
    <source>
        <dbReference type="Proteomes" id="UP000239724"/>
    </source>
</evidence>
<dbReference type="PANTHER" id="PTHR42663:SF7">
    <property type="entry name" value="COENZYME PQQ SYNTHESIS PROTEIN B"/>
    <property type="match status" value="1"/>
</dbReference>
<dbReference type="RefSeq" id="WP_104518900.1">
    <property type="nucleotide sequence ID" value="NZ_NHRY01000111.1"/>
</dbReference>
<dbReference type="GO" id="GO:0018189">
    <property type="term" value="P:pyrroloquinoline quinone biosynthetic process"/>
    <property type="evidence" value="ECO:0007669"/>
    <property type="project" value="UniProtKB-UniRule"/>
</dbReference>
<feature type="domain" description="Metallo-beta-lactamase" evidence="7">
    <location>
        <begin position="51"/>
        <end position="268"/>
    </location>
</feature>
<comment type="similarity">
    <text evidence="2 6">Belongs to the PqqB family.</text>
</comment>
<protein>
    <recommendedName>
        <fullName evidence="3 6">Coenzyme PQQ synthesis protein B</fullName>
    </recommendedName>
    <alternativeName>
        <fullName evidence="6">Pyrroloquinoline quinone biosynthesis protein B</fullName>
    </alternativeName>
</protein>
<evidence type="ECO:0000256" key="1">
    <source>
        <dbReference type="ARBA" id="ARBA00004886"/>
    </source>
</evidence>
<keyword evidence="9" id="KW-1185">Reference proteome</keyword>
<name>A0A2S6NIH6_RHOGL</name>
<keyword evidence="5 6" id="KW-0884">PQQ biosynthesis</keyword>
<evidence type="ECO:0000259" key="7">
    <source>
        <dbReference type="Pfam" id="PF12706"/>
    </source>
</evidence>
<dbReference type="AlphaFoldDB" id="A0A2S6NIH6"/>
<dbReference type="InterPro" id="IPR011842">
    <property type="entry name" value="PQQ_synth_PqqB"/>
</dbReference>
<evidence type="ECO:0000256" key="3">
    <source>
        <dbReference type="ARBA" id="ARBA00015084"/>
    </source>
</evidence>
<dbReference type="InterPro" id="IPR036866">
    <property type="entry name" value="RibonucZ/Hydroxyglut_hydro"/>
</dbReference>
<dbReference type="HAMAP" id="MF_00653">
    <property type="entry name" value="PQQ_syn_PqqB"/>
    <property type="match status" value="1"/>
</dbReference>
<dbReference type="EMBL" id="NHRY01000111">
    <property type="protein sequence ID" value="PPQ34459.1"/>
    <property type="molecule type" value="Genomic_DNA"/>
</dbReference>
<evidence type="ECO:0000256" key="2">
    <source>
        <dbReference type="ARBA" id="ARBA00008481"/>
    </source>
</evidence>
<sequence length="301" mass="32224">MLRIVVLGASAGGGFPQWNANNAACRRARAGDPAARPRTQCSIAVTGDNENWVVANASPDLRQQIEATTVLQPQHGLRHSPISAVVLVSGEIDAVAGLLHLRESQSFTLLATRRVQETLRANPIFDALAPAFVQRQPVALNQPFALPGGLVGELFSVPGKVALYLEGKSQTLAGEAEDTVGLRLSDAAGATCYFIPGCARLPQAVANRLNGADAVFFDGTLWTDDEMIREGSGTKTGQRMGHMSVADPEGTIAAFRDIAVRRKIFMHINNSNPILLDDSPEREIAERAGWEVAHDGMEIVL</sequence>
<dbReference type="OrthoDB" id="9778305at2"/>
<dbReference type="Proteomes" id="UP000239724">
    <property type="component" value="Unassembled WGS sequence"/>
</dbReference>
<dbReference type="PANTHER" id="PTHR42663">
    <property type="entry name" value="HYDROLASE C777.06C-RELATED-RELATED"/>
    <property type="match status" value="1"/>
</dbReference>
<dbReference type="SUPFAM" id="SSF56281">
    <property type="entry name" value="Metallo-hydrolase/oxidoreductase"/>
    <property type="match status" value="1"/>
</dbReference>
<evidence type="ECO:0000313" key="8">
    <source>
        <dbReference type="EMBL" id="PPQ34459.1"/>
    </source>
</evidence>
<dbReference type="CDD" id="cd16274">
    <property type="entry name" value="PQQB-like_MBL-fold"/>
    <property type="match status" value="1"/>
</dbReference>
<proteinExistence type="inferred from homology"/>
<dbReference type="NCBIfam" id="TIGR02108">
    <property type="entry name" value="PQQ_syn_pqqB"/>
    <property type="match status" value="1"/>
</dbReference>
<dbReference type="Pfam" id="PF12706">
    <property type="entry name" value="Lactamase_B_2"/>
    <property type="match status" value="1"/>
</dbReference>
<comment type="caution">
    <text evidence="8">The sequence shown here is derived from an EMBL/GenBank/DDBJ whole genome shotgun (WGS) entry which is preliminary data.</text>
</comment>
<comment type="function">
    <text evidence="6">May be involved in the transport of PQQ or its precursor to the periplasm.</text>
</comment>
<reference evidence="8 9" key="1">
    <citation type="journal article" date="2018" name="Arch. Microbiol.">
        <title>New insights into the metabolic potential of the phototrophic purple bacterium Rhodopila globiformis DSM 161(T) from its draft genome sequence and evidence for a vanadium-dependent nitrogenase.</title>
        <authorList>
            <person name="Imhoff J.F."/>
            <person name="Rahn T."/>
            <person name="Kunzel S."/>
            <person name="Neulinger S.C."/>
        </authorList>
    </citation>
    <scope>NUCLEOTIDE SEQUENCE [LARGE SCALE GENOMIC DNA]</scope>
    <source>
        <strain evidence="8 9">DSM 161</strain>
    </source>
</reference>
<dbReference type="UniPathway" id="UPA00539"/>